<dbReference type="KEGG" id="hje:HacjB3_06085"/>
<dbReference type="RefSeq" id="WP_008414800.1">
    <property type="nucleotide sequence ID" value="NC_014297.1"/>
</dbReference>
<sequence>MSSVGRLAHDVREASTDDTAGNEFQRAHESVARMNLTLTPEVLA</sequence>
<dbReference type="Proteomes" id="UP000000390">
    <property type="component" value="Chromosome"/>
</dbReference>
<keyword evidence="5" id="KW-1185">Reference proteome</keyword>
<evidence type="ECO:0000313" key="2">
    <source>
        <dbReference type="EMBL" id="ADJ14608.1"/>
    </source>
</evidence>
<dbReference type="PATRIC" id="fig|795797.18.peg.1213"/>
<dbReference type="GeneID" id="78824065"/>
<dbReference type="EMBL" id="CP002062">
    <property type="protein sequence ID" value="ADJ14608.1"/>
    <property type="molecule type" value="Genomic_DNA"/>
</dbReference>
<dbReference type="Proteomes" id="UP000011645">
    <property type="component" value="Unassembled WGS sequence"/>
</dbReference>
<dbReference type="HOGENOM" id="CLU_3210636_0_0_2"/>
<accession>D8JA86</accession>
<evidence type="ECO:0000256" key="1">
    <source>
        <dbReference type="SAM" id="MobiDB-lite"/>
    </source>
</evidence>
<reference evidence="2 4" key="1">
    <citation type="journal article" date="2010" name="J. Bacteriol.">
        <title>Complete genome sequence of Halalkalicoccus jeotgali B3(T), an extremely halophilic archaeon.</title>
        <authorList>
            <person name="Roh S.W."/>
            <person name="Nam Y.D."/>
            <person name="Nam S.H."/>
            <person name="Choi S.H."/>
            <person name="Park H.S."/>
            <person name="Bae J.W."/>
        </authorList>
    </citation>
    <scope>NUCLEOTIDE SEQUENCE [LARGE SCALE GENOMIC DNA]</scope>
    <source>
        <strain evidence="2">B3</strain>
        <strain evidence="4">DSM 18796 / CECT 7217 / JCM 14584 / KCTC 4019 / B3</strain>
    </source>
</reference>
<gene>
    <name evidence="2" type="ordered locus">HacjB3_06085</name>
    <name evidence="3" type="ORF">C497_04472</name>
</gene>
<proteinExistence type="predicted"/>
<name>D8JA86_HALJB</name>
<evidence type="ECO:0000313" key="5">
    <source>
        <dbReference type="Proteomes" id="UP000011645"/>
    </source>
</evidence>
<feature type="region of interest" description="Disordered" evidence="1">
    <location>
        <begin position="1"/>
        <end position="29"/>
    </location>
</feature>
<dbReference type="AlphaFoldDB" id="D8JA86"/>
<reference evidence="3 5" key="2">
    <citation type="journal article" date="2014" name="PLoS Genet.">
        <title>Phylogenetically driven sequencing of extremely halophilic archaea reveals strategies for static and dynamic osmo-response.</title>
        <authorList>
            <person name="Becker E.A."/>
            <person name="Seitzer P.M."/>
            <person name="Tritt A."/>
            <person name="Larsen D."/>
            <person name="Krusor M."/>
            <person name="Yao A.I."/>
            <person name="Wu D."/>
            <person name="Madern D."/>
            <person name="Eisen J.A."/>
            <person name="Darling A.E."/>
            <person name="Facciotti M.T."/>
        </authorList>
    </citation>
    <scope>NUCLEOTIDE SEQUENCE [LARGE SCALE GENOMIC DNA]</scope>
    <source>
        <strain evidence="3">B3</strain>
        <strain evidence="5">DSM 18796 / CECT 7217 / JCM 14584 / KCTC 4019 / B3</strain>
    </source>
</reference>
<evidence type="ECO:0000313" key="3">
    <source>
        <dbReference type="EMBL" id="ELY39981.1"/>
    </source>
</evidence>
<dbReference type="EMBL" id="AOHV01000012">
    <property type="protein sequence ID" value="ELY39981.1"/>
    <property type="molecule type" value="Genomic_DNA"/>
</dbReference>
<evidence type="ECO:0000313" key="4">
    <source>
        <dbReference type="Proteomes" id="UP000000390"/>
    </source>
</evidence>
<organism evidence="2 4">
    <name type="scientific">Halalkalicoccus jeotgali (strain DSM 18796 / CECT 7217 / JCM 14584 / KCTC 4019 / B3)</name>
    <dbReference type="NCBI Taxonomy" id="795797"/>
    <lineage>
        <taxon>Archaea</taxon>
        <taxon>Methanobacteriati</taxon>
        <taxon>Methanobacteriota</taxon>
        <taxon>Stenosarchaea group</taxon>
        <taxon>Halobacteria</taxon>
        <taxon>Halobacteriales</taxon>
        <taxon>Halococcaceae</taxon>
        <taxon>Halalkalicoccus</taxon>
    </lineage>
</organism>
<protein>
    <submittedName>
        <fullName evidence="2">Uncharacterized protein</fullName>
    </submittedName>
</protein>